<feature type="transmembrane region" description="Helical" evidence="5">
    <location>
        <begin position="237"/>
        <end position="256"/>
    </location>
</feature>
<evidence type="ECO:0000256" key="1">
    <source>
        <dbReference type="ARBA" id="ARBA00004141"/>
    </source>
</evidence>
<dbReference type="RefSeq" id="WP_106003030.1">
    <property type="nucleotide sequence ID" value="NZ_CP027527.1"/>
</dbReference>
<feature type="transmembrane region" description="Helical" evidence="5">
    <location>
        <begin position="118"/>
        <end position="144"/>
    </location>
</feature>
<evidence type="ECO:0000256" key="2">
    <source>
        <dbReference type="ARBA" id="ARBA00022692"/>
    </source>
</evidence>
<evidence type="ECO:0000259" key="6">
    <source>
        <dbReference type="Pfam" id="PF04932"/>
    </source>
</evidence>
<name>A4U1B4_9PROT</name>
<dbReference type="GO" id="GO:0016020">
    <property type="term" value="C:membrane"/>
    <property type="evidence" value="ECO:0007669"/>
    <property type="project" value="UniProtKB-SubCell"/>
</dbReference>
<dbReference type="InterPro" id="IPR051533">
    <property type="entry name" value="WaaL-like"/>
</dbReference>
<dbReference type="Pfam" id="PF04932">
    <property type="entry name" value="Wzy_C"/>
    <property type="match status" value="1"/>
</dbReference>
<reference evidence="7" key="1">
    <citation type="journal article" date="2007" name="J. Bacteriol.">
        <title>Comparative genome analysis of four magnetotactic bacteria reveals a complex set of group-specific genes implicated in magnetosome biomineralization and function.</title>
        <authorList>
            <person name="Richter M."/>
            <person name="Kube M."/>
            <person name="Bazylinski D.A."/>
            <person name="Lombardot T."/>
            <person name="Gloeckner F.O."/>
            <person name="Reinhardt R."/>
            <person name="Schueler D."/>
        </authorList>
    </citation>
    <scope>NUCLEOTIDE SEQUENCE</scope>
    <source>
        <strain evidence="7">MSR-1</strain>
    </source>
</reference>
<keyword evidence="2 5" id="KW-0812">Transmembrane</keyword>
<dbReference type="InterPro" id="IPR007016">
    <property type="entry name" value="O-antigen_ligase-rel_domated"/>
</dbReference>
<evidence type="ECO:0000256" key="3">
    <source>
        <dbReference type="ARBA" id="ARBA00022989"/>
    </source>
</evidence>
<feature type="transmembrane region" description="Helical" evidence="5">
    <location>
        <begin position="86"/>
        <end position="106"/>
    </location>
</feature>
<evidence type="ECO:0000313" key="7">
    <source>
        <dbReference type="EMBL" id="CAM76671.1"/>
    </source>
</evidence>
<evidence type="ECO:0000256" key="5">
    <source>
        <dbReference type="SAM" id="Phobius"/>
    </source>
</evidence>
<feature type="transmembrane region" description="Helical" evidence="5">
    <location>
        <begin position="335"/>
        <end position="355"/>
    </location>
</feature>
<proteinExistence type="predicted"/>
<feature type="transmembrane region" description="Helical" evidence="5">
    <location>
        <begin position="192"/>
        <end position="208"/>
    </location>
</feature>
<dbReference type="GO" id="GO:0016874">
    <property type="term" value="F:ligase activity"/>
    <property type="evidence" value="ECO:0007669"/>
    <property type="project" value="UniProtKB-KW"/>
</dbReference>
<gene>
    <name evidence="7" type="ORF">MGR_1201</name>
</gene>
<dbReference type="AlphaFoldDB" id="A4U1B4"/>
<keyword evidence="3 5" id="KW-1133">Transmembrane helix</keyword>
<feature type="transmembrane region" description="Helical" evidence="5">
    <location>
        <begin position="367"/>
        <end position="385"/>
    </location>
</feature>
<feature type="transmembrane region" description="Helical" evidence="5">
    <location>
        <begin position="214"/>
        <end position="230"/>
    </location>
</feature>
<keyword evidence="7" id="KW-0436">Ligase</keyword>
<organism evidence="7">
    <name type="scientific">Magnetospirillum gryphiswaldense</name>
    <dbReference type="NCBI Taxonomy" id="55518"/>
    <lineage>
        <taxon>Bacteria</taxon>
        <taxon>Pseudomonadati</taxon>
        <taxon>Pseudomonadota</taxon>
        <taxon>Alphaproteobacteria</taxon>
        <taxon>Rhodospirillales</taxon>
        <taxon>Rhodospirillaceae</taxon>
        <taxon>Magnetospirillum</taxon>
    </lineage>
</organism>
<sequence length="412" mass="45418">MAAQRAPASWSAWTTALALFLVPGFGLYLPNALIVTLAVCALVRVAESIRHRSLPCWRQTPFLLILALALWATSSALWAINAKAALEGAASLTGCGILLLLVLDTASALDRAGRHRAIISFSAGFALATTMLVTDMISGGYLAGWFRSYDISDILQQELALRSLNRGVTLLAVFCPVLFLIIWRLRQPSRRWTGLGMLALSLTCVLFWGKDAVVLAVIAAMLTAVITLLLGRWPWRILGGGLIALVLLWPLAVRSVPGPQQTWEQWRSWPHSLQHRLYIWNFTSARIEEKPWLGWGMNSSKFIPGGNQDVRVGQGKHELQWRALPLHPHNAILQWWLELGAIGAILAGGVVISTIRALCRLPDRPRRLVSAAIFGQACVVSLLSFGAWQSWWLAGLILCVWLINILEPLDQA</sequence>
<feature type="transmembrane region" description="Helical" evidence="5">
    <location>
        <begin position="391"/>
        <end position="409"/>
    </location>
</feature>
<comment type="subcellular location">
    <subcellularLocation>
        <location evidence="1">Membrane</location>
        <topology evidence="1">Multi-pass membrane protein</topology>
    </subcellularLocation>
</comment>
<feature type="transmembrane region" description="Helical" evidence="5">
    <location>
        <begin position="164"/>
        <end position="185"/>
    </location>
</feature>
<dbReference type="PANTHER" id="PTHR37422:SF13">
    <property type="entry name" value="LIPOPOLYSACCHARIDE BIOSYNTHESIS PROTEIN PA4999-RELATED"/>
    <property type="match status" value="1"/>
</dbReference>
<dbReference type="EMBL" id="CU459003">
    <property type="protein sequence ID" value="CAM76671.1"/>
    <property type="molecule type" value="Genomic_DNA"/>
</dbReference>
<accession>A4U1B4</accession>
<feature type="transmembrane region" description="Helical" evidence="5">
    <location>
        <begin position="12"/>
        <end position="42"/>
    </location>
</feature>
<feature type="domain" description="O-antigen ligase-related" evidence="6">
    <location>
        <begin position="197"/>
        <end position="346"/>
    </location>
</feature>
<protein>
    <submittedName>
        <fullName evidence="7">Lipid A core-O-antigen ligase and related enzymes</fullName>
    </submittedName>
</protein>
<keyword evidence="4 5" id="KW-0472">Membrane</keyword>
<evidence type="ECO:0000256" key="4">
    <source>
        <dbReference type="ARBA" id="ARBA00023136"/>
    </source>
</evidence>
<dbReference type="PANTHER" id="PTHR37422">
    <property type="entry name" value="TEICHURONIC ACID BIOSYNTHESIS PROTEIN TUAE"/>
    <property type="match status" value="1"/>
</dbReference>
<feature type="transmembrane region" description="Helical" evidence="5">
    <location>
        <begin position="62"/>
        <end position="80"/>
    </location>
</feature>